<dbReference type="Proteomes" id="UP001165492">
    <property type="component" value="Unassembled WGS sequence"/>
</dbReference>
<dbReference type="SUPFAM" id="SSF51735">
    <property type="entry name" value="NAD(P)-binding Rossmann-fold domains"/>
    <property type="match status" value="1"/>
</dbReference>
<dbReference type="Gene3D" id="3.90.25.10">
    <property type="entry name" value="UDP-galactose 4-epimerase, domain 1"/>
    <property type="match status" value="1"/>
</dbReference>
<dbReference type="EMBL" id="JAJHJB010000021">
    <property type="protein sequence ID" value="MCC5466658.1"/>
    <property type="molecule type" value="Genomic_DNA"/>
</dbReference>
<protein>
    <recommendedName>
        <fullName evidence="3">UDP-glucose 4-epimerase</fullName>
    </recommendedName>
</protein>
<name>A0ABS8HWL7_9FIRM</name>
<keyword evidence="2" id="KW-1185">Reference proteome</keyword>
<organism evidence="1 2">
    <name type="scientific">Pelosinus baikalensis</name>
    <dbReference type="NCBI Taxonomy" id="2892015"/>
    <lineage>
        <taxon>Bacteria</taxon>
        <taxon>Bacillati</taxon>
        <taxon>Bacillota</taxon>
        <taxon>Negativicutes</taxon>
        <taxon>Selenomonadales</taxon>
        <taxon>Sporomusaceae</taxon>
        <taxon>Pelosinus</taxon>
    </lineage>
</organism>
<evidence type="ECO:0000313" key="1">
    <source>
        <dbReference type="EMBL" id="MCC5466658.1"/>
    </source>
</evidence>
<reference evidence="1" key="1">
    <citation type="submission" date="2021-11" db="EMBL/GenBank/DDBJ databases">
        <title>Description of a new species Pelosinus isolated from the bottom sediments of Lake Baikal.</title>
        <authorList>
            <person name="Zakharyuk A."/>
        </authorList>
    </citation>
    <scope>NUCLEOTIDE SEQUENCE</scope>
    <source>
        <strain evidence="1">Bkl1</strain>
    </source>
</reference>
<proteinExistence type="predicted"/>
<accession>A0ABS8HWL7</accession>
<dbReference type="InterPro" id="IPR036291">
    <property type="entry name" value="NAD(P)-bd_dom_sf"/>
</dbReference>
<comment type="caution">
    <text evidence="1">The sequence shown here is derived from an EMBL/GenBank/DDBJ whole genome shotgun (WGS) entry which is preliminary data.</text>
</comment>
<sequence length="71" mass="8179">MELAEAIWEKVNGDKPFRYISDTPFVYDVQKRIPAVEKAKKLLGFEAKSDLNDMLDEVIPWIQKQVKAGNI</sequence>
<gene>
    <name evidence="1" type="ORF">LMF89_15015</name>
</gene>
<evidence type="ECO:0008006" key="3">
    <source>
        <dbReference type="Google" id="ProtNLM"/>
    </source>
</evidence>
<evidence type="ECO:0000313" key="2">
    <source>
        <dbReference type="Proteomes" id="UP001165492"/>
    </source>
</evidence>